<dbReference type="STRING" id="703135.A0A2A9NAA4"/>
<gene>
    <name evidence="1" type="ORF">AMATHDRAFT_114495</name>
</gene>
<proteinExistence type="predicted"/>
<organism evidence="1 2">
    <name type="scientific">Amanita thiersii Skay4041</name>
    <dbReference type="NCBI Taxonomy" id="703135"/>
    <lineage>
        <taxon>Eukaryota</taxon>
        <taxon>Fungi</taxon>
        <taxon>Dikarya</taxon>
        <taxon>Basidiomycota</taxon>
        <taxon>Agaricomycotina</taxon>
        <taxon>Agaricomycetes</taxon>
        <taxon>Agaricomycetidae</taxon>
        <taxon>Agaricales</taxon>
        <taxon>Pluteineae</taxon>
        <taxon>Amanitaceae</taxon>
        <taxon>Amanita</taxon>
    </lineage>
</organism>
<dbReference type="Proteomes" id="UP000242287">
    <property type="component" value="Unassembled WGS sequence"/>
</dbReference>
<evidence type="ECO:0000313" key="2">
    <source>
        <dbReference type="Proteomes" id="UP000242287"/>
    </source>
</evidence>
<keyword evidence="2" id="KW-1185">Reference proteome</keyword>
<accession>A0A2A9NAA4</accession>
<name>A0A2A9NAA4_9AGAR</name>
<protein>
    <submittedName>
        <fullName evidence="1">Uncharacterized protein</fullName>
    </submittedName>
</protein>
<feature type="non-terminal residue" evidence="1">
    <location>
        <position position="102"/>
    </location>
</feature>
<feature type="non-terminal residue" evidence="1">
    <location>
        <position position="1"/>
    </location>
</feature>
<dbReference type="EMBL" id="KZ302083">
    <property type="protein sequence ID" value="PFH47945.1"/>
    <property type="molecule type" value="Genomic_DNA"/>
</dbReference>
<sequence length="102" mass="11286">RLSLSLRCMQLAEVTAVHDKLNLAAVTPAEVTGAMAQIQAMWPPQGDLVVEVNPGKDWSRVCLPRHLGRADIDITANVHEGINVIRFVQLQRLDDYVFVVLA</sequence>
<reference evidence="1 2" key="1">
    <citation type="submission" date="2014-02" db="EMBL/GenBank/DDBJ databases">
        <title>Transposable element dynamics among asymbiotic and ectomycorrhizal Amanita fungi.</title>
        <authorList>
            <consortium name="DOE Joint Genome Institute"/>
            <person name="Hess J."/>
            <person name="Skrede I."/>
            <person name="Wolfe B."/>
            <person name="LaButti K."/>
            <person name="Ohm R.A."/>
            <person name="Grigoriev I.V."/>
            <person name="Pringle A."/>
        </authorList>
    </citation>
    <scope>NUCLEOTIDE SEQUENCE [LARGE SCALE GENOMIC DNA]</scope>
    <source>
        <strain evidence="1 2">SKay4041</strain>
    </source>
</reference>
<evidence type="ECO:0000313" key="1">
    <source>
        <dbReference type="EMBL" id="PFH47945.1"/>
    </source>
</evidence>
<dbReference type="AlphaFoldDB" id="A0A2A9NAA4"/>
<dbReference type="OrthoDB" id="432299at2759"/>